<dbReference type="InterPro" id="IPR013216">
    <property type="entry name" value="Methyltransf_11"/>
</dbReference>
<sequence length="498" mass="54585">MEIVIASAPPPGLENQLRSWMTQYPRSRQLFAEGAPLATIFRYCGLALWSDKRFNEATSALSTATRLAPNEPTNLAELGGALRAAGKLADARDVLVASLALDRDQLQTWLILAGVENEIGDKAAAENAFLEALRIDASSAEALTGLGLLHFELRRFRSSADLLSRALSESVVSMAIYACLGQALYLLGDFLPASIALEKAAQACPHETLIIQKFARARMIATLIDNSAKQAIEVYRSIAGDRAEDITIVCREAFQALIGFGRREAAVRLGRMLLEQDPDDPIISYHFEVLVGHVHSRAPSRYLKASFDSYAPRFDKHLVENLKYNVPATCCALLTETHERFSNVLDLGCGTGLAAKYLVSFGDNLIGVDISPGMLEKAKERGLYQHLVQSEAIEYLTNCDRQFELIIALDVLVYFGDLAQLFESVGKRLLPGGIFALSFETGNHDGYELLSSGRFSHNPAYIEVLSTEAFSPLTSVPTTIRLEANIPVEGFVVLLRRS</sequence>
<protein>
    <submittedName>
        <fullName evidence="2">Methyltransferase domain-containing protein</fullName>
    </submittedName>
</protein>
<dbReference type="SUPFAM" id="SSF48452">
    <property type="entry name" value="TPR-like"/>
    <property type="match status" value="1"/>
</dbReference>
<dbReference type="PANTHER" id="PTHR43861">
    <property type="entry name" value="TRANS-ACONITATE 2-METHYLTRANSFERASE-RELATED"/>
    <property type="match status" value="1"/>
</dbReference>
<keyword evidence="2" id="KW-0489">Methyltransferase</keyword>
<evidence type="ECO:0000313" key="2">
    <source>
        <dbReference type="EMBL" id="WOJ90414.1"/>
    </source>
</evidence>
<dbReference type="Proteomes" id="UP001626536">
    <property type="component" value="Chromosome"/>
</dbReference>
<dbReference type="Pfam" id="PF08241">
    <property type="entry name" value="Methyltransf_11"/>
    <property type="match status" value="1"/>
</dbReference>
<feature type="domain" description="Methyltransferase type 11" evidence="1">
    <location>
        <begin position="345"/>
        <end position="436"/>
    </location>
</feature>
<gene>
    <name evidence="2" type="ORF">RZS28_03720</name>
</gene>
<dbReference type="Gene3D" id="3.40.50.150">
    <property type="entry name" value="Vaccinia Virus protein VP39"/>
    <property type="match status" value="1"/>
</dbReference>
<dbReference type="CDD" id="cd02440">
    <property type="entry name" value="AdoMet_MTases"/>
    <property type="match status" value="1"/>
</dbReference>
<dbReference type="InterPro" id="IPR019734">
    <property type="entry name" value="TPR_rpt"/>
</dbReference>
<accession>A0ABZ0HSX1</accession>
<keyword evidence="3" id="KW-1185">Reference proteome</keyword>
<dbReference type="SMART" id="SM00028">
    <property type="entry name" value="TPR"/>
    <property type="match status" value="5"/>
</dbReference>
<dbReference type="InterPro" id="IPR029063">
    <property type="entry name" value="SAM-dependent_MTases_sf"/>
</dbReference>
<dbReference type="SUPFAM" id="SSF53335">
    <property type="entry name" value="S-adenosyl-L-methionine-dependent methyltransferases"/>
    <property type="match status" value="1"/>
</dbReference>
<dbReference type="InterPro" id="IPR011990">
    <property type="entry name" value="TPR-like_helical_dom_sf"/>
</dbReference>
<dbReference type="GO" id="GO:0032259">
    <property type="term" value="P:methylation"/>
    <property type="evidence" value="ECO:0007669"/>
    <property type="project" value="UniProtKB-KW"/>
</dbReference>
<dbReference type="PANTHER" id="PTHR43861:SF1">
    <property type="entry name" value="TRANS-ACONITATE 2-METHYLTRANSFERASE"/>
    <property type="match status" value="1"/>
</dbReference>
<name>A0ABZ0HSX1_9HYPH</name>
<dbReference type="RefSeq" id="WP_407339862.1">
    <property type="nucleotide sequence ID" value="NZ_CP136862.1"/>
</dbReference>
<dbReference type="GO" id="GO:0008168">
    <property type="term" value="F:methyltransferase activity"/>
    <property type="evidence" value="ECO:0007669"/>
    <property type="project" value="UniProtKB-KW"/>
</dbReference>
<evidence type="ECO:0000313" key="3">
    <source>
        <dbReference type="Proteomes" id="UP001626536"/>
    </source>
</evidence>
<reference evidence="2 3" key="1">
    <citation type="submission" date="2023-10" db="EMBL/GenBank/DDBJ databases">
        <title>Novel methanotroph of the genus Methylocapsa from a subarctic wetland.</title>
        <authorList>
            <person name="Belova S.E."/>
            <person name="Oshkin I.Y."/>
            <person name="Miroshnikov K."/>
            <person name="Dedysh S.N."/>
        </authorList>
    </citation>
    <scope>NUCLEOTIDE SEQUENCE [LARGE SCALE GENOMIC DNA]</scope>
    <source>
        <strain evidence="2 3">RX1</strain>
    </source>
</reference>
<keyword evidence="2" id="KW-0808">Transferase</keyword>
<organism evidence="2 3">
    <name type="scientific">Methylocapsa polymorpha</name>
    <dbReference type="NCBI Taxonomy" id="3080828"/>
    <lineage>
        <taxon>Bacteria</taxon>
        <taxon>Pseudomonadati</taxon>
        <taxon>Pseudomonadota</taxon>
        <taxon>Alphaproteobacteria</taxon>
        <taxon>Hyphomicrobiales</taxon>
        <taxon>Beijerinckiaceae</taxon>
        <taxon>Methylocapsa</taxon>
    </lineage>
</organism>
<evidence type="ECO:0000259" key="1">
    <source>
        <dbReference type="Pfam" id="PF08241"/>
    </source>
</evidence>
<proteinExistence type="predicted"/>
<dbReference type="EMBL" id="CP136862">
    <property type="protein sequence ID" value="WOJ90414.1"/>
    <property type="molecule type" value="Genomic_DNA"/>
</dbReference>
<dbReference type="Gene3D" id="1.25.40.10">
    <property type="entry name" value="Tetratricopeptide repeat domain"/>
    <property type="match status" value="1"/>
</dbReference>